<dbReference type="EMBL" id="GBXM01074429">
    <property type="protein sequence ID" value="JAH34148.1"/>
    <property type="molecule type" value="Transcribed_RNA"/>
</dbReference>
<sequence length="23" mass="2610">MANGPANVRSRSCKLKYEILVIF</sequence>
<evidence type="ECO:0000313" key="1">
    <source>
        <dbReference type="EMBL" id="JAH34148.1"/>
    </source>
</evidence>
<name>A0A0E9S0U5_ANGAN</name>
<protein>
    <submittedName>
        <fullName evidence="1">Uncharacterized protein</fullName>
    </submittedName>
</protein>
<accession>A0A0E9S0U5</accession>
<dbReference type="AlphaFoldDB" id="A0A0E9S0U5"/>
<reference evidence="1" key="2">
    <citation type="journal article" date="2015" name="Fish Shellfish Immunol.">
        <title>Early steps in the European eel (Anguilla anguilla)-Vibrio vulnificus interaction in the gills: Role of the RtxA13 toxin.</title>
        <authorList>
            <person name="Callol A."/>
            <person name="Pajuelo D."/>
            <person name="Ebbesson L."/>
            <person name="Teles M."/>
            <person name="MacKenzie S."/>
            <person name="Amaro C."/>
        </authorList>
    </citation>
    <scope>NUCLEOTIDE SEQUENCE</scope>
</reference>
<reference evidence="1" key="1">
    <citation type="submission" date="2014-11" db="EMBL/GenBank/DDBJ databases">
        <authorList>
            <person name="Amaro Gonzalez C."/>
        </authorList>
    </citation>
    <scope>NUCLEOTIDE SEQUENCE</scope>
</reference>
<organism evidence="1">
    <name type="scientific">Anguilla anguilla</name>
    <name type="common">European freshwater eel</name>
    <name type="synonym">Muraena anguilla</name>
    <dbReference type="NCBI Taxonomy" id="7936"/>
    <lineage>
        <taxon>Eukaryota</taxon>
        <taxon>Metazoa</taxon>
        <taxon>Chordata</taxon>
        <taxon>Craniata</taxon>
        <taxon>Vertebrata</taxon>
        <taxon>Euteleostomi</taxon>
        <taxon>Actinopterygii</taxon>
        <taxon>Neopterygii</taxon>
        <taxon>Teleostei</taxon>
        <taxon>Anguilliformes</taxon>
        <taxon>Anguillidae</taxon>
        <taxon>Anguilla</taxon>
    </lineage>
</organism>
<proteinExistence type="predicted"/>